<feature type="region of interest" description="Disordered" evidence="1">
    <location>
        <begin position="171"/>
        <end position="191"/>
    </location>
</feature>
<protein>
    <recommendedName>
        <fullName evidence="4">LisH domain-containing protein</fullName>
    </recommendedName>
</protein>
<feature type="compositionally biased region" description="Polar residues" evidence="1">
    <location>
        <begin position="347"/>
        <end position="370"/>
    </location>
</feature>
<feature type="region of interest" description="Disordered" evidence="1">
    <location>
        <begin position="436"/>
        <end position="489"/>
    </location>
</feature>
<accession>A0AAU9EZC1</accession>
<dbReference type="Pfam" id="PF08513">
    <property type="entry name" value="LisH"/>
    <property type="match status" value="1"/>
</dbReference>
<keyword evidence="3" id="KW-1185">Reference proteome</keyword>
<reference evidence="2 3" key="1">
    <citation type="submission" date="2024-02" db="EMBL/GenBank/DDBJ databases">
        <title>A chromosome-level genome assembly of Drosophila madeirensis, a fruit fly species endemic to Madeira island.</title>
        <authorList>
            <person name="Tomihara K."/>
            <person name="Llopart A."/>
            <person name="Yamamoto D."/>
        </authorList>
    </citation>
    <scope>NUCLEOTIDE SEQUENCE [LARGE SCALE GENOMIC DNA]</scope>
    <source>
        <strain evidence="2 3">RF1</strain>
    </source>
</reference>
<feature type="compositionally biased region" description="Acidic residues" evidence="1">
    <location>
        <begin position="478"/>
        <end position="489"/>
    </location>
</feature>
<name>A0AAU9EZC1_DROMD</name>
<dbReference type="EMBL" id="AP029263">
    <property type="protein sequence ID" value="BFF90354.1"/>
    <property type="molecule type" value="Genomic_DNA"/>
</dbReference>
<dbReference type="InterPro" id="IPR006594">
    <property type="entry name" value="LisH"/>
</dbReference>
<dbReference type="Proteomes" id="UP001500889">
    <property type="component" value="Chromosome O"/>
</dbReference>
<gene>
    <name evidence="2" type="ORF">DMAD_08896</name>
</gene>
<evidence type="ECO:0000313" key="2">
    <source>
        <dbReference type="EMBL" id="BFF90354.1"/>
    </source>
</evidence>
<organism evidence="2 3">
    <name type="scientific">Drosophila madeirensis</name>
    <name type="common">Fruit fly</name>
    <dbReference type="NCBI Taxonomy" id="30013"/>
    <lineage>
        <taxon>Eukaryota</taxon>
        <taxon>Metazoa</taxon>
        <taxon>Ecdysozoa</taxon>
        <taxon>Arthropoda</taxon>
        <taxon>Hexapoda</taxon>
        <taxon>Insecta</taxon>
        <taxon>Pterygota</taxon>
        <taxon>Neoptera</taxon>
        <taxon>Endopterygota</taxon>
        <taxon>Diptera</taxon>
        <taxon>Brachycera</taxon>
        <taxon>Muscomorpha</taxon>
        <taxon>Ephydroidea</taxon>
        <taxon>Drosophilidae</taxon>
        <taxon>Drosophila</taxon>
        <taxon>Sophophora</taxon>
    </lineage>
</organism>
<evidence type="ECO:0000256" key="1">
    <source>
        <dbReference type="SAM" id="MobiDB-lite"/>
    </source>
</evidence>
<dbReference type="SMART" id="SM00667">
    <property type="entry name" value="LisH"/>
    <property type="match status" value="1"/>
</dbReference>
<dbReference type="PROSITE" id="PS50896">
    <property type="entry name" value="LISH"/>
    <property type="match status" value="1"/>
</dbReference>
<evidence type="ECO:0000313" key="3">
    <source>
        <dbReference type="Proteomes" id="UP001500889"/>
    </source>
</evidence>
<sequence length="489" mass="55159">MSANEYKLKPSVYEELTYHSIKRQLERNGTLAALSSGVHVEILKLVKGNLGGSTAEPLAGAEVAPGDNSIKDRGFSPLINQLMMEYLEWFGYRHTLETFKLETGQKVASREEIEQTLALDFPLRDVPILVQLILRQQGKEPEKKECLRKPLKMAPKKIVKLPLPEKSMKFPLPEKSTSLTVPQKSTRNQKNIEKSSRLLEVPENSIPERCSKLRTLKETAKTDWTTPVPKLVQNNRKLIDKKIESHAKRATVFKSQMKENPKAFFHSLTKESPESRAPVNSSESDELPSYDEHSDASSDIPDRHYYVEQDPPEVEYAPGHGEEGPYNAKQVKAETLFQRYQQEKPKASNQEKSMTAKQPPSKKPSITFTKKSAVKRKSFEVPELFVTTPPENNYPSIARDGLNLNLSKLMSSKNKLSSAQSTPKKIPLWNKIEVEEDEPNLPVSKPPCPETHIRGIHLDSSSESNESGDEKNVADGYNSEDESSDDENQ</sequence>
<dbReference type="Gene3D" id="1.20.960.40">
    <property type="match status" value="1"/>
</dbReference>
<feature type="compositionally biased region" description="Polar residues" evidence="1">
    <location>
        <begin position="175"/>
        <end position="189"/>
    </location>
</feature>
<feature type="compositionally biased region" description="Basic and acidic residues" evidence="1">
    <location>
        <begin position="290"/>
        <end position="307"/>
    </location>
</feature>
<proteinExistence type="predicted"/>
<evidence type="ECO:0008006" key="4">
    <source>
        <dbReference type="Google" id="ProtNLM"/>
    </source>
</evidence>
<dbReference type="AlphaFoldDB" id="A0AAU9EZC1"/>
<feature type="region of interest" description="Disordered" evidence="1">
    <location>
        <begin position="266"/>
        <end position="373"/>
    </location>
</feature>